<dbReference type="Pfam" id="PF01266">
    <property type="entry name" value="DAO"/>
    <property type="match status" value="1"/>
</dbReference>
<dbReference type="SUPFAM" id="SSF51905">
    <property type="entry name" value="FAD/NAD(P)-binding domain"/>
    <property type="match status" value="1"/>
</dbReference>
<dbReference type="Proteomes" id="UP000037043">
    <property type="component" value="Unassembled WGS sequence"/>
</dbReference>
<dbReference type="AlphaFoldDB" id="A0A0L6Z6D8"/>
<dbReference type="PANTHER" id="PTHR42720">
    <property type="entry name" value="GLYCEROL-3-PHOSPHATE DEHYDROGENASE"/>
    <property type="match status" value="1"/>
</dbReference>
<dbReference type="EC" id="1.1.3.15" evidence="3"/>
<sequence>MFDVVIVGSGVVGSGIARELSKYDLKTCVLERGTDVAVGTSKANSGIVHAGHDTKTNSLKSILNVKGNAMFDRLSKELDFPFKRNGSLVICFDESDIEKLEALKEKGDNNGVPRLEILTKEKLRELEPNINENAVAALFAPTGGIVCPYEMTIAYAENANANGVEFVFNCEVKNIIKSENGFTIETSKGIYESKIVINAAGLFADDLNNMVSKNKIDLVARKGEYCLFDKLAGEATTRTIFQLPTDLGKGVLVTPTVDGNLLIGPNAVDIEDKSNLSTTQEGLDEILSKAKKTLKEVPMRQIITSFSGIRAHSSEDDFIIGEAEDAEGFINAAGIESPGLSSAPAIAEMVENIVIEKLNPAKNDKFNPIRHGIPKFREMDNEERKNIIKSNPSYGKIVCRCETVTEGEIIDAIRKPLGAKDLDGLKRRTRAGMGRCQSGFCSTKLVNILAKELNIPVTEVTKFGGESNLLIGKNKEI</sequence>
<feature type="domain" description="BFD-like [2Fe-2S]-binding" evidence="2">
    <location>
        <begin position="397"/>
        <end position="450"/>
    </location>
</feature>
<dbReference type="InterPro" id="IPR052745">
    <property type="entry name" value="G3P_Oxidase/Oxidoreductase"/>
</dbReference>
<dbReference type="Pfam" id="PF04324">
    <property type="entry name" value="Fer2_BFD"/>
    <property type="match status" value="1"/>
</dbReference>
<dbReference type="Gene3D" id="3.30.9.10">
    <property type="entry name" value="D-Amino Acid Oxidase, subunit A, domain 2"/>
    <property type="match status" value="1"/>
</dbReference>
<comment type="caution">
    <text evidence="3">The sequence shown here is derived from an EMBL/GenBank/DDBJ whole genome shotgun (WGS) entry which is preliminary data.</text>
</comment>
<evidence type="ECO:0000259" key="1">
    <source>
        <dbReference type="Pfam" id="PF01266"/>
    </source>
</evidence>
<organism evidence="3 4">
    <name type="scientific">Clostridium homopropionicum DSM 5847</name>
    <dbReference type="NCBI Taxonomy" id="1121318"/>
    <lineage>
        <taxon>Bacteria</taxon>
        <taxon>Bacillati</taxon>
        <taxon>Bacillota</taxon>
        <taxon>Clostridia</taxon>
        <taxon>Eubacteriales</taxon>
        <taxon>Clostridiaceae</taxon>
        <taxon>Clostridium</taxon>
    </lineage>
</organism>
<evidence type="ECO:0000313" key="4">
    <source>
        <dbReference type="Proteomes" id="UP000037043"/>
    </source>
</evidence>
<protein>
    <submittedName>
        <fullName evidence="3">L-2-hydroxyglutarate oxidase LhgO</fullName>
        <ecNumber evidence="3">1.1.3.15</ecNumber>
    </submittedName>
</protein>
<feature type="domain" description="FAD dependent oxidoreductase" evidence="1">
    <location>
        <begin position="3"/>
        <end position="350"/>
    </location>
</feature>
<evidence type="ECO:0000313" key="3">
    <source>
        <dbReference type="EMBL" id="KOA18525.1"/>
    </source>
</evidence>
<accession>A0A0L6Z6D8</accession>
<dbReference type="InterPro" id="IPR041854">
    <property type="entry name" value="BFD-like_2Fe2S-bd_dom_sf"/>
</dbReference>
<dbReference type="PATRIC" id="fig|1121318.3.peg.3424"/>
<dbReference type="CDD" id="cd19946">
    <property type="entry name" value="GlpA-like_Fer2_BFD-like"/>
    <property type="match status" value="1"/>
</dbReference>
<dbReference type="GO" id="GO:0003973">
    <property type="term" value="F:(S)-2-hydroxy-acid oxidase activity"/>
    <property type="evidence" value="ECO:0007669"/>
    <property type="project" value="UniProtKB-EC"/>
</dbReference>
<gene>
    <name evidence="3" type="primary">lhgO_2</name>
    <name evidence="3" type="ORF">CLHOM_34270</name>
</gene>
<keyword evidence="4" id="KW-1185">Reference proteome</keyword>
<dbReference type="InterPro" id="IPR007419">
    <property type="entry name" value="BFD-like_2Fe2S-bd_dom"/>
</dbReference>
<reference evidence="4" key="1">
    <citation type="submission" date="2015-08" db="EMBL/GenBank/DDBJ databases">
        <title>Genome sequence of the strict anaerobe Clostridium homopropionicum LuHBu1 (DSM 5847T).</title>
        <authorList>
            <person name="Poehlein A."/>
            <person name="Beck M."/>
            <person name="Schiel-Bengelsdorf B."/>
            <person name="Bengelsdorf F.R."/>
            <person name="Daniel R."/>
            <person name="Duerre P."/>
        </authorList>
    </citation>
    <scope>NUCLEOTIDE SEQUENCE [LARGE SCALE GENOMIC DNA]</scope>
    <source>
        <strain evidence="4">DSM 5847</strain>
    </source>
</reference>
<dbReference type="Gene3D" id="1.10.10.1100">
    <property type="entry name" value="BFD-like [2Fe-2S]-binding domain"/>
    <property type="match status" value="1"/>
</dbReference>
<dbReference type="InterPro" id="IPR036188">
    <property type="entry name" value="FAD/NAD-bd_sf"/>
</dbReference>
<proteinExistence type="predicted"/>
<dbReference type="PANTHER" id="PTHR42720:SF1">
    <property type="entry name" value="GLYCEROL 3-PHOSPHATE OXIDASE"/>
    <property type="match status" value="1"/>
</dbReference>
<dbReference type="RefSeq" id="WP_052222861.1">
    <property type="nucleotide sequence ID" value="NZ_LHUR01000042.1"/>
</dbReference>
<keyword evidence="3" id="KW-0560">Oxidoreductase</keyword>
<name>A0A0L6Z6D8_9CLOT</name>
<dbReference type="STRING" id="36844.SAMN04488501_10153"/>
<dbReference type="InterPro" id="IPR006076">
    <property type="entry name" value="FAD-dep_OxRdtase"/>
</dbReference>
<evidence type="ECO:0000259" key="2">
    <source>
        <dbReference type="Pfam" id="PF04324"/>
    </source>
</evidence>
<dbReference type="EMBL" id="LHUR01000042">
    <property type="protein sequence ID" value="KOA18525.1"/>
    <property type="molecule type" value="Genomic_DNA"/>
</dbReference>
<dbReference type="SUPFAM" id="SSF54373">
    <property type="entry name" value="FAD-linked reductases, C-terminal domain"/>
    <property type="match status" value="1"/>
</dbReference>
<dbReference type="Gene3D" id="3.50.50.60">
    <property type="entry name" value="FAD/NAD(P)-binding domain"/>
    <property type="match status" value="1"/>
</dbReference>